<gene>
    <name evidence="2" type="ORF">J0A66_20440</name>
</gene>
<dbReference type="RefSeq" id="WP_206575723.1">
    <property type="nucleotide sequence ID" value="NZ_JAFKCV010000021.1"/>
</dbReference>
<comment type="caution">
    <text evidence="2">The sequence shown here is derived from an EMBL/GenBank/DDBJ whole genome shotgun (WGS) entry which is preliminary data.</text>
</comment>
<feature type="transmembrane region" description="Helical" evidence="1">
    <location>
        <begin position="89"/>
        <end position="115"/>
    </location>
</feature>
<feature type="transmembrane region" description="Helical" evidence="1">
    <location>
        <begin position="121"/>
        <end position="141"/>
    </location>
</feature>
<sequence length="157" mass="18937">MAGHRTILPLHYYDEEGRLKASRWMYASLLFLMRGYLVAIASLTYRQDTGLLLSLFYPDRHYFYLSLATGLPAMLLLVVVWWRHKFRQWAPWLFACFRPLLQMSLVADLLLHLWMGQHQHWQFSWLIALTLLLDLLLLLYWRRSGKQRQILKDWGRE</sequence>
<dbReference type="Pfam" id="PF11143">
    <property type="entry name" value="DUF2919"/>
    <property type="match status" value="1"/>
</dbReference>
<evidence type="ECO:0000256" key="1">
    <source>
        <dbReference type="SAM" id="Phobius"/>
    </source>
</evidence>
<reference evidence="2" key="1">
    <citation type="submission" date="2021-03" db="EMBL/GenBank/DDBJ databases">
        <title>novel species isolated from a fishpond in China.</title>
        <authorList>
            <person name="Lu H."/>
            <person name="Cai Z."/>
        </authorList>
    </citation>
    <scope>NUCLEOTIDE SEQUENCE</scope>
    <source>
        <strain evidence="2">JCM 30855</strain>
    </source>
</reference>
<evidence type="ECO:0000313" key="3">
    <source>
        <dbReference type="Proteomes" id="UP000664654"/>
    </source>
</evidence>
<organism evidence="2 3">
    <name type="scientific">Bowmanella dokdonensis</name>
    <dbReference type="NCBI Taxonomy" id="751969"/>
    <lineage>
        <taxon>Bacteria</taxon>
        <taxon>Pseudomonadati</taxon>
        <taxon>Pseudomonadota</taxon>
        <taxon>Gammaproteobacteria</taxon>
        <taxon>Alteromonadales</taxon>
        <taxon>Alteromonadaceae</taxon>
        <taxon>Bowmanella</taxon>
    </lineage>
</organism>
<dbReference type="InterPro" id="IPR021318">
    <property type="entry name" value="DUF2919"/>
</dbReference>
<proteinExistence type="predicted"/>
<keyword evidence="1" id="KW-1133">Transmembrane helix</keyword>
<accession>A0A939ITM4</accession>
<dbReference type="EMBL" id="JAFKCV010000021">
    <property type="protein sequence ID" value="MBN7827611.1"/>
    <property type="molecule type" value="Genomic_DNA"/>
</dbReference>
<keyword evidence="1" id="KW-0812">Transmembrane</keyword>
<evidence type="ECO:0000313" key="2">
    <source>
        <dbReference type="EMBL" id="MBN7827611.1"/>
    </source>
</evidence>
<protein>
    <submittedName>
        <fullName evidence="2">DUF2919 domain-containing protein</fullName>
    </submittedName>
</protein>
<name>A0A939ITM4_9ALTE</name>
<feature type="transmembrane region" description="Helical" evidence="1">
    <location>
        <begin position="24"/>
        <end position="43"/>
    </location>
</feature>
<keyword evidence="3" id="KW-1185">Reference proteome</keyword>
<keyword evidence="1" id="KW-0472">Membrane</keyword>
<feature type="transmembrane region" description="Helical" evidence="1">
    <location>
        <begin position="63"/>
        <end position="82"/>
    </location>
</feature>
<dbReference type="AlphaFoldDB" id="A0A939ITM4"/>
<dbReference type="Proteomes" id="UP000664654">
    <property type="component" value="Unassembled WGS sequence"/>
</dbReference>